<dbReference type="PANTHER" id="PTHR31286:SF153">
    <property type="entry name" value="DUF4283 DOMAIN PROTEIN"/>
    <property type="match status" value="1"/>
</dbReference>
<dbReference type="EMBL" id="JABTTQ020000005">
    <property type="protein sequence ID" value="KAK6156010.1"/>
    <property type="molecule type" value="Genomic_DNA"/>
</dbReference>
<feature type="domain" description="DUF4283" evidence="1">
    <location>
        <begin position="2"/>
        <end position="65"/>
    </location>
</feature>
<feature type="domain" description="Zinc knuckle CX2CX4HX4C" evidence="2">
    <location>
        <begin position="123"/>
        <end position="171"/>
    </location>
</feature>
<name>A0ABR0XA80_REHGL</name>
<protein>
    <recommendedName>
        <fullName evidence="5">Zinc knuckle CX2CX4HX4C domain-containing protein</fullName>
    </recommendedName>
</protein>
<organism evidence="3 4">
    <name type="scientific">Rehmannia glutinosa</name>
    <name type="common">Chinese foxglove</name>
    <dbReference type="NCBI Taxonomy" id="99300"/>
    <lineage>
        <taxon>Eukaryota</taxon>
        <taxon>Viridiplantae</taxon>
        <taxon>Streptophyta</taxon>
        <taxon>Embryophyta</taxon>
        <taxon>Tracheophyta</taxon>
        <taxon>Spermatophyta</taxon>
        <taxon>Magnoliopsida</taxon>
        <taxon>eudicotyledons</taxon>
        <taxon>Gunneridae</taxon>
        <taxon>Pentapetalae</taxon>
        <taxon>asterids</taxon>
        <taxon>lamiids</taxon>
        <taxon>Lamiales</taxon>
        <taxon>Orobanchaceae</taxon>
        <taxon>Rehmannieae</taxon>
        <taxon>Rehmannia</taxon>
    </lineage>
</organism>
<keyword evidence="4" id="KW-1185">Reference proteome</keyword>
<evidence type="ECO:0008006" key="5">
    <source>
        <dbReference type="Google" id="ProtNLM"/>
    </source>
</evidence>
<proteinExistence type="predicted"/>
<dbReference type="Pfam" id="PF14392">
    <property type="entry name" value="zf-CCHC_4"/>
    <property type="match status" value="2"/>
</dbReference>
<evidence type="ECO:0000259" key="1">
    <source>
        <dbReference type="Pfam" id="PF14111"/>
    </source>
</evidence>
<sequence>MAMKNTIASIWRPVKGVFIKELGPNLFLFQFFHEVDISRVQSNGPWTFDNALLLTKRLSIGEQPSKIPLFFTDLWVQVYDLPFGFMTERVGKSIGNFIGTYLDSDEHSFKGVWQNYMRIRVVIDVRSPIKRRMKLTKPNGEWVWINFKYERLPTFYFFCGFLGHSEKFCEKLFNDPTGNEERAYGSWLRAPSRKNHNTIGSQWLRSSIPVKNSGGRQGVDDGCSSDNSSANHGPIFTEPELHVEGRQNSYETILVERQEFSEKSVATAKPLINLNILKPVSHSLEAGKGKEVDKWDNKRKRVEDTTNRNTEELDDGLVSSGSALAIEYERLPTFCFFCGFLGHSEKFCEKLFNDPTGNEERAYGSWLRAPSRKNHNTIGSQWLRSSIQVKNSGGRQGVDDGCSSDNSSANHGPIFTEPELHVEGRQNDYETILVERQEFSEKSVATAKPLINLNILKPVSHSLEAGKGKEVDKWDNKRKRVEDTTNRNLRGIG</sequence>
<dbReference type="Pfam" id="PF14111">
    <property type="entry name" value="DUF4283"/>
    <property type="match status" value="1"/>
</dbReference>
<dbReference type="InterPro" id="IPR040256">
    <property type="entry name" value="At4g02000-like"/>
</dbReference>
<evidence type="ECO:0000313" key="4">
    <source>
        <dbReference type="Proteomes" id="UP001318860"/>
    </source>
</evidence>
<gene>
    <name evidence="3" type="ORF">DH2020_010258</name>
</gene>
<dbReference type="InterPro" id="IPR025558">
    <property type="entry name" value="DUF4283"/>
</dbReference>
<dbReference type="InterPro" id="IPR025836">
    <property type="entry name" value="Zn_knuckle_CX2CX4HX4C"/>
</dbReference>
<comment type="caution">
    <text evidence="3">The sequence shown here is derived from an EMBL/GenBank/DDBJ whole genome shotgun (WGS) entry which is preliminary data.</text>
</comment>
<evidence type="ECO:0000259" key="2">
    <source>
        <dbReference type="Pfam" id="PF14392"/>
    </source>
</evidence>
<feature type="domain" description="Zinc knuckle CX2CX4HX4C" evidence="2">
    <location>
        <begin position="324"/>
        <end position="350"/>
    </location>
</feature>
<dbReference type="Proteomes" id="UP001318860">
    <property type="component" value="Unassembled WGS sequence"/>
</dbReference>
<evidence type="ECO:0000313" key="3">
    <source>
        <dbReference type="EMBL" id="KAK6156010.1"/>
    </source>
</evidence>
<dbReference type="PANTHER" id="PTHR31286">
    <property type="entry name" value="GLYCINE-RICH CELL WALL STRUCTURAL PROTEIN 1.8-LIKE"/>
    <property type="match status" value="1"/>
</dbReference>
<accession>A0ABR0XA80</accession>
<reference evidence="3 4" key="1">
    <citation type="journal article" date="2021" name="Comput. Struct. Biotechnol. J.">
        <title>De novo genome assembly of the potent medicinal plant Rehmannia glutinosa using nanopore technology.</title>
        <authorList>
            <person name="Ma L."/>
            <person name="Dong C."/>
            <person name="Song C."/>
            <person name="Wang X."/>
            <person name="Zheng X."/>
            <person name="Niu Y."/>
            <person name="Chen S."/>
            <person name="Feng W."/>
        </authorList>
    </citation>
    <scope>NUCLEOTIDE SEQUENCE [LARGE SCALE GENOMIC DNA]</scope>
    <source>
        <strain evidence="3">DH-2019</strain>
    </source>
</reference>